<protein>
    <recommendedName>
        <fullName evidence="4">Outer membrane protein</fullName>
    </recommendedName>
</protein>
<feature type="chain" id="PRO_5041362631" description="Outer membrane protein" evidence="1">
    <location>
        <begin position="20"/>
        <end position="313"/>
    </location>
</feature>
<feature type="signal peptide" evidence="1">
    <location>
        <begin position="1"/>
        <end position="19"/>
    </location>
</feature>
<accession>A0AA42EIW9</accession>
<name>A0AA42EIW9_GLAPU</name>
<dbReference type="AlphaFoldDB" id="A0AA42EIW9"/>
<evidence type="ECO:0000256" key="1">
    <source>
        <dbReference type="SAM" id="SignalP"/>
    </source>
</evidence>
<gene>
    <name evidence="2" type="ORF">N5925_06875</name>
</gene>
<proteinExistence type="predicted"/>
<evidence type="ECO:0008006" key="4">
    <source>
        <dbReference type="Google" id="ProtNLM"/>
    </source>
</evidence>
<dbReference type="Proteomes" id="UP001148834">
    <property type="component" value="Unassembled WGS sequence"/>
</dbReference>
<sequence>MKYNLIAFSLLALPLVAKANPTWVDHQRIKLQEQLASWANSIDDWIGTPDPNNPASAGIRIMLDSNWNRYDGYSVKPRIRGKIKLPALKQHLSVVFGDEDLDNQARDQNQLHRNYREPLDKHKRYDSKQVRDNNASLALRWSNGVKALGVDTDVDLGIRSGTDIFLRFKVAKTWKHNEVFSTRLEQIYRYGIESKHYLRTNFENKFQWKPQVFINNHTFLQYTRDLDENVEWGNSLYRQHDFASYKKLSYGLFVGGNINKKKADLTHYGPFINWRQPIWKDWVFIQPEVHFYNDKKQNRKHHFGAFLRLEAIF</sequence>
<evidence type="ECO:0000313" key="3">
    <source>
        <dbReference type="Proteomes" id="UP001148834"/>
    </source>
</evidence>
<evidence type="ECO:0000313" key="2">
    <source>
        <dbReference type="EMBL" id="MDD2168321.1"/>
    </source>
</evidence>
<dbReference type="RefSeq" id="WP_279417509.1">
    <property type="nucleotide sequence ID" value="NZ_JARUSC010000006.1"/>
</dbReference>
<reference evidence="2" key="1">
    <citation type="submission" date="2022-09" db="EMBL/GenBank/DDBJ databases">
        <title>Molecular characterization of Glaesserella parasuis strains circulating in commercial swine farms using whole-genome sequencing.</title>
        <authorList>
            <person name="Mugabi R."/>
            <person name="Clavijo M."/>
            <person name="Li G."/>
        </authorList>
    </citation>
    <scope>NUCLEOTIDE SEQUENCE</scope>
    <source>
        <strain evidence="2">0435-53</strain>
    </source>
</reference>
<dbReference type="EMBL" id="JAODIR010000032">
    <property type="protein sequence ID" value="MDD2168321.1"/>
    <property type="molecule type" value="Genomic_DNA"/>
</dbReference>
<organism evidence="2 3">
    <name type="scientific">Glaesserella parasuis</name>
    <name type="common">Haemophilus parasuis</name>
    <dbReference type="NCBI Taxonomy" id="738"/>
    <lineage>
        <taxon>Bacteria</taxon>
        <taxon>Pseudomonadati</taxon>
        <taxon>Pseudomonadota</taxon>
        <taxon>Gammaproteobacteria</taxon>
        <taxon>Pasteurellales</taxon>
        <taxon>Pasteurellaceae</taxon>
        <taxon>Glaesserella</taxon>
    </lineage>
</organism>
<keyword evidence="1" id="KW-0732">Signal</keyword>
<comment type="caution">
    <text evidence="2">The sequence shown here is derived from an EMBL/GenBank/DDBJ whole genome shotgun (WGS) entry which is preliminary data.</text>
</comment>